<evidence type="ECO:0000259" key="3">
    <source>
        <dbReference type="PROSITE" id="PS50181"/>
    </source>
</evidence>
<dbReference type="AlphaFoldDB" id="A0A1J9QJ54"/>
<accession>A0A1J9QJ54</accession>
<dbReference type="CDD" id="cd22117">
    <property type="entry name" value="F-box_FBXL4"/>
    <property type="match status" value="1"/>
</dbReference>
<dbReference type="Gene3D" id="1.20.1280.50">
    <property type="match status" value="1"/>
</dbReference>
<evidence type="ECO:0000313" key="4">
    <source>
        <dbReference type="EMBL" id="OJD16215.1"/>
    </source>
</evidence>
<dbReference type="EMBL" id="LGRN01000118">
    <property type="protein sequence ID" value="OJD16215.1"/>
    <property type="molecule type" value="Genomic_DNA"/>
</dbReference>
<dbReference type="Proteomes" id="UP000182235">
    <property type="component" value="Unassembled WGS sequence"/>
</dbReference>
<dbReference type="SUPFAM" id="SSF81383">
    <property type="entry name" value="F-box domain"/>
    <property type="match status" value="1"/>
</dbReference>
<reference evidence="4 5" key="1">
    <citation type="submission" date="2015-07" db="EMBL/GenBank/DDBJ databases">
        <title>Emmonsia species relationships and genome sequence.</title>
        <authorList>
            <consortium name="The Broad Institute Genomics Platform"/>
            <person name="Cuomo C.A."/>
            <person name="Munoz J.F."/>
            <person name="Imamovic A."/>
            <person name="Priest M.E."/>
            <person name="Young S."/>
            <person name="Clay O.K."/>
            <person name="McEwen J.G."/>
        </authorList>
    </citation>
    <scope>NUCLEOTIDE SEQUENCE [LARGE SCALE GENOMIC DNA]</scope>
    <source>
        <strain evidence="4 5">UAMH 9510</strain>
    </source>
</reference>
<comment type="caution">
    <text evidence="4">The sequence shown here is derived from an EMBL/GenBank/DDBJ whole genome shotgun (WGS) entry which is preliminary data.</text>
</comment>
<organism evidence="4 5">
    <name type="scientific">Emergomyces pasteurianus Ep9510</name>
    <dbReference type="NCBI Taxonomy" id="1447872"/>
    <lineage>
        <taxon>Eukaryota</taxon>
        <taxon>Fungi</taxon>
        <taxon>Dikarya</taxon>
        <taxon>Ascomycota</taxon>
        <taxon>Pezizomycotina</taxon>
        <taxon>Eurotiomycetes</taxon>
        <taxon>Eurotiomycetidae</taxon>
        <taxon>Onygenales</taxon>
        <taxon>Ajellomycetaceae</taxon>
        <taxon>Emergomyces</taxon>
    </lineage>
</organism>
<dbReference type="PROSITE" id="PS50181">
    <property type="entry name" value="FBOX"/>
    <property type="match status" value="1"/>
</dbReference>
<evidence type="ECO:0000256" key="1">
    <source>
        <dbReference type="ARBA" id="ARBA00004906"/>
    </source>
</evidence>
<comment type="pathway">
    <text evidence="1">Protein modification; protein ubiquitination.</text>
</comment>
<name>A0A1J9QJ54_9EURO</name>
<gene>
    <name evidence="4" type="ORF">AJ78_03595</name>
</gene>
<dbReference type="InterPro" id="IPR001810">
    <property type="entry name" value="F-box_dom"/>
</dbReference>
<sequence>MKPDTFLLQLGLENPRRSSDLPPIFDQLPMQIAMNNKLNIAQKDVSPFVMLPSEILYLILSFLPPPSLAAMASTCRYMLKHTQNDLIWMDLVNSNLPNPLSDPAPFSTWKELYISQFPMWFVARNKVWFSDVVDTGKLIVTRYNPHRCMIEGYRVVAKHTFRQFQTWPYDTEVLIHSFNPQVTLWMDDPVVQLVKFVRKPSIRTVDWRLGEIRMPMALEAQRVFNNFILCAKMPREDEENSERMVWPPRIIPSDERVDISDRQNGSFKLRGSEPREYEDICTSAFEIRRWAQLGNFGAVFDANNARHGISTFASLKSELYTPTREKPYQGIWVGDYSGHGSEFLLVLQRDDPCVDTLDDELLGAENDSSNSAFSSSTGLSRPVPRGRLEAIKLTGDPNVPRGQITFFAEDIGPRGLIRIADEDLFKGARVVRSQGHIASTNFRDDKFIPAQLFLVSHDCMALFWEELKHISYYRRVDIDALVKQDLE</sequence>
<dbReference type="InterPro" id="IPR036047">
    <property type="entry name" value="F-box-like_dom_sf"/>
</dbReference>
<protein>
    <recommendedName>
        <fullName evidence="3">F-box domain-containing protein</fullName>
    </recommendedName>
</protein>
<keyword evidence="5" id="KW-1185">Reference proteome</keyword>
<dbReference type="GO" id="GO:0016567">
    <property type="term" value="P:protein ubiquitination"/>
    <property type="evidence" value="ECO:0007669"/>
    <property type="project" value="UniProtKB-UniPathway"/>
</dbReference>
<keyword evidence="2" id="KW-0833">Ubl conjugation pathway</keyword>
<dbReference type="UniPathway" id="UPA00143"/>
<dbReference type="PANTHER" id="PTHR10706:SF130">
    <property type="entry name" value="F-BOX ONLY PROTEIN 31"/>
    <property type="match status" value="1"/>
</dbReference>
<evidence type="ECO:0000256" key="2">
    <source>
        <dbReference type="ARBA" id="ARBA00022786"/>
    </source>
</evidence>
<feature type="domain" description="F-box" evidence="3">
    <location>
        <begin position="45"/>
        <end position="91"/>
    </location>
</feature>
<dbReference type="STRING" id="1447872.A0A1J9QJ54"/>
<dbReference type="OrthoDB" id="722566at2759"/>
<evidence type="ECO:0000313" key="5">
    <source>
        <dbReference type="Proteomes" id="UP000182235"/>
    </source>
</evidence>
<dbReference type="Pfam" id="PF12937">
    <property type="entry name" value="F-box-like"/>
    <property type="match status" value="1"/>
</dbReference>
<dbReference type="Pfam" id="PF12014">
    <property type="entry name" value="Cyclin_D1_bind"/>
    <property type="match status" value="1"/>
</dbReference>
<dbReference type="PANTHER" id="PTHR10706">
    <property type="entry name" value="F-BOX FAMILY PROTEIN"/>
    <property type="match status" value="1"/>
</dbReference>
<proteinExistence type="predicted"/>
<dbReference type="InterPro" id="IPR045048">
    <property type="entry name" value="FBXO31/39"/>
</dbReference>